<organism evidence="2 3">
    <name type="scientific">Paraburkholderia edwinii</name>
    <dbReference type="NCBI Taxonomy" id="2861782"/>
    <lineage>
        <taxon>Bacteria</taxon>
        <taxon>Pseudomonadati</taxon>
        <taxon>Pseudomonadota</taxon>
        <taxon>Betaproteobacteria</taxon>
        <taxon>Burkholderiales</taxon>
        <taxon>Burkholderiaceae</taxon>
        <taxon>Paraburkholderia</taxon>
    </lineage>
</organism>
<feature type="transmembrane region" description="Helical" evidence="1">
    <location>
        <begin position="270"/>
        <end position="291"/>
    </location>
</feature>
<keyword evidence="3" id="KW-1185">Reference proteome</keyword>
<proteinExistence type="predicted"/>
<gene>
    <name evidence="2" type="ORF">KZJ38_30185</name>
</gene>
<dbReference type="EMBL" id="CP080096">
    <property type="protein sequence ID" value="QYD73858.1"/>
    <property type="molecule type" value="Genomic_DNA"/>
</dbReference>
<feature type="transmembrane region" description="Helical" evidence="1">
    <location>
        <begin position="215"/>
        <end position="233"/>
    </location>
</feature>
<feature type="transmembrane region" description="Helical" evidence="1">
    <location>
        <begin position="32"/>
        <end position="52"/>
    </location>
</feature>
<feature type="transmembrane region" description="Helical" evidence="1">
    <location>
        <begin position="239"/>
        <end position="258"/>
    </location>
</feature>
<feature type="transmembrane region" description="Helical" evidence="1">
    <location>
        <begin position="354"/>
        <end position="374"/>
    </location>
</feature>
<dbReference type="Proteomes" id="UP000826462">
    <property type="component" value="Chromosome 2"/>
</dbReference>
<feature type="transmembrane region" description="Helical" evidence="1">
    <location>
        <begin position="106"/>
        <end position="122"/>
    </location>
</feature>
<protein>
    <submittedName>
        <fullName evidence="2">FUSC family protein</fullName>
    </submittedName>
</protein>
<feature type="transmembrane region" description="Helical" evidence="1">
    <location>
        <begin position="158"/>
        <end position="183"/>
    </location>
</feature>
<evidence type="ECO:0000256" key="1">
    <source>
        <dbReference type="SAM" id="Phobius"/>
    </source>
</evidence>
<dbReference type="Pfam" id="PF04632">
    <property type="entry name" value="FUSC"/>
    <property type="match status" value="1"/>
</dbReference>
<feature type="transmembrane region" description="Helical" evidence="1">
    <location>
        <begin position="129"/>
        <end position="146"/>
    </location>
</feature>
<keyword evidence="1" id="KW-0812">Transmembrane</keyword>
<accession>A0ABX8UXU6</accession>
<name>A0ABX8UXU6_9BURK</name>
<sequence>MNPLNSFAQLSRSAMFSLGRELAAWKPSTERALFGAEAVLSVVLSVALAHALHLSYTWWAAISGFAVMQTSFNGCLERGTYRILGTLVGALIGTVIGPLIGDRPWLFIPLLGVVGGFAVYWGNGVVASYAWLLGGITFLLVTYEAHSLGSMEATASFAVLRVAEVLIGTLSCVVVSGLFHVAIQWYRRKRAGDAAPASAAAAATPPLRELRAARMLLGLQAGLSVSIIASLTYTLNLPGFAQALVTVAAVMVLPTASLTSRDQKPVVQKMVQRLAGCLLAGALGIALLPLMNGREIPCLIVLSCGIWIGCHVQTGSAGASYVGRQFTIAFIMVFVQDHHWSADPLPALMRLEGILIGIVTLGAVMFATANVPFLPSSDEASP</sequence>
<dbReference type="InterPro" id="IPR006726">
    <property type="entry name" value="PHBA_efflux_AaeB/fusaric-R"/>
</dbReference>
<evidence type="ECO:0000313" key="2">
    <source>
        <dbReference type="EMBL" id="QYD73858.1"/>
    </source>
</evidence>
<feature type="transmembrane region" description="Helical" evidence="1">
    <location>
        <begin position="83"/>
        <end position="100"/>
    </location>
</feature>
<keyword evidence="1" id="KW-1133">Transmembrane helix</keyword>
<reference evidence="2 3" key="1">
    <citation type="submission" date="2021-07" db="EMBL/GenBank/DDBJ databases">
        <title>Paraburkholderia edwinii protects Aspergillus sp. from phenazines by acting as a toxin sponge.</title>
        <authorList>
            <person name="Dahlstrom K.M."/>
            <person name="Newman D.K."/>
        </authorList>
    </citation>
    <scope>NUCLEOTIDE SEQUENCE [LARGE SCALE GENOMIC DNA]</scope>
    <source>
        <strain evidence="2 3">Pe01</strain>
    </source>
</reference>
<evidence type="ECO:0000313" key="3">
    <source>
        <dbReference type="Proteomes" id="UP000826462"/>
    </source>
</evidence>
<keyword evidence="1" id="KW-0472">Membrane</keyword>